<keyword evidence="4" id="KW-0443">Lipid metabolism</keyword>
<dbReference type="UniPathway" id="UPA00659"/>
<name>A0A5C3Q8D8_9AGAR</name>
<accession>A0A5C3Q8D8</accession>
<keyword evidence="7" id="KW-1185">Reference proteome</keyword>
<dbReference type="OrthoDB" id="14970at2759"/>
<dbReference type="GO" id="GO:0005739">
    <property type="term" value="C:mitochondrion"/>
    <property type="evidence" value="ECO:0007669"/>
    <property type="project" value="TreeGrafter"/>
</dbReference>
<reference evidence="6 7" key="1">
    <citation type="journal article" date="2019" name="Nat. Ecol. Evol.">
        <title>Megaphylogeny resolves global patterns of mushroom evolution.</title>
        <authorList>
            <person name="Varga T."/>
            <person name="Krizsan K."/>
            <person name="Foldi C."/>
            <person name="Dima B."/>
            <person name="Sanchez-Garcia M."/>
            <person name="Sanchez-Ramirez S."/>
            <person name="Szollosi G.J."/>
            <person name="Szarkandi J.G."/>
            <person name="Papp V."/>
            <person name="Albert L."/>
            <person name="Andreopoulos W."/>
            <person name="Angelini C."/>
            <person name="Antonin V."/>
            <person name="Barry K.W."/>
            <person name="Bougher N.L."/>
            <person name="Buchanan P."/>
            <person name="Buyck B."/>
            <person name="Bense V."/>
            <person name="Catcheside P."/>
            <person name="Chovatia M."/>
            <person name="Cooper J."/>
            <person name="Damon W."/>
            <person name="Desjardin D."/>
            <person name="Finy P."/>
            <person name="Geml J."/>
            <person name="Haridas S."/>
            <person name="Hughes K."/>
            <person name="Justo A."/>
            <person name="Karasinski D."/>
            <person name="Kautmanova I."/>
            <person name="Kiss B."/>
            <person name="Kocsube S."/>
            <person name="Kotiranta H."/>
            <person name="LaButti K.M."/>
            <person name="Lechner B.E."/>
            <person name="Liimatainen K."/>
            <person name="Lipzen A."/>
            <person name="Lukacs Z."/>
            <person name="Mihaltcheva S."/>
            <person name="Morgado L.N."/>
            <person name="Niskanen T."/>
            <person name="Noordeloos M.E."/>
            <person name="Ohm R.A."/>
            <person name="Ortiz-Santana B."/>
            <person name="Ovrebo C."/>
            <person name="Racz N."/>
            <person name="Riley R."/>
            <person name="Savchenko A."/>
            <person name="Shiryaev A."/>
            <person name="Soop K."/>
            <person name="Spirin V."/>
            <person name="Szebenyi C."/>
            <person name="Tomsovsky M."/>
            <person name="Tulloss R.E."/>
            <person name="Uehling J."/>
            <person name="Grigoriev I.V."/>
            <person name="Vagvolgyi C."/>
            <person name="Papp T."/>
            <person name="Martin F.M."/>
            <person name="Miettinen O."/>
            <person name="Hibbett D.S."/>
            <person name="Nagy L.G."/>
        </authorList>
    </citation>
    <scope>NUCLEOTIDE SEQUENCE [LARGE SCALE GENOMIC DNA]</scope>
    <source>
        <strain evidence="6 7">CBS 309.79</strain>
    </source>
</reference>
<dbReference type="CDD" id="cd06558">
    <property type="entry name" value="crotonase-like"/>
    <property type="match status" value="1"/>
</dbReference>
<dbReference type="InterPro" id="IPR029045">
    <property type="entry name" value="ClpP/crotonase-like_dom_sf"/>
</dbReference>
<dbReference type="InterPro" id="IPR014748">
    <property type="entry name" value="Enoyl-CoA_hydra_C"/>
</dbReference>
<dbReference type="InterPro" id="IPR001753">
    <property type="entry name" value="Enoyl-CoA_hydra/iso"/>
</dbReference>
<organism evidence="6 7">
    <name type="scientific">Pterulicium gracile</name>
    <dbReference type="NCBI Taxonomy" id="1884261"/>
    <lineage>
        <taxon>Eukaryota</taxon>
        <taxon>Fungi</taxon>
        <taxon>Dikarya</taxon>
        <taxon>Basidiomycota</taxon>
        <taxon>Agaricomycotina</taxon>
        <taxon>Agaricomycetes</taxon>
        <taxon>Agaricomycetidae</taxon>
        <taxon>Agaricales</taxon>
        <taxon>Pleurotineae</taxon>
        <taxon>Pterulaceae</taxon>
        <taxon>Pterulicium</taxon>
    </lineage>
</organism>
<keyword evidence="5 6" id="KW-0413">Isomerase</keyword>
<evidence type="ECO:0000256" key="4">
    <source>
        <dbReference type="ARBA" id="ARBA00023098"/>
    </source>
</evidence>
<dbReference type="EMBL" id="ML178841">
    <property type="protein sequence ID" value="TFK98252.1"/>
    <property type="molecule type" value="Genomic_DNA"/>
</dbReference>
<dbReference type="AlphaFoldDB" id="A0A5C3Q8D8"/>
<dbReference type="GO" id="GO:0051750">
    <property type="term" value="F:delta(3,5)-delta(2,4)-dienoyl-CoA isomerase activity"/>
    <property type="evidence" value="ECO:0007669"/>
    <property type="project" value="TreeGrafter"/>
</dbReference>
<evidence type="ECO:0000256" key="3">
    <source>
        <dbReference type="ARBA" id="ARBA00022832"/>
    </source>
</evidence>
<comment type="pathway">
    <text evidence="1">Lipid metabolism; fatty acid beta-oxidation.</text>
</comment>
<dbReference type="GO" id="GO:0006635">
    <property type="term" value="P:fatty acid beta-oxidation"/>
    <property type="evidence" value="ECO:0007669"/>
    <property type="project" value="UniProtKB-UniPathway"/>
</dbReference>
<evidence type="ECO:0000256" key="5">
    <source>
        <dbReference type="ARBA" id="ARBA00023235"/>
    </source>
</evidence>
<gene>
    <name evidence="6" type="ORF">BDV98DRAFT_573316</name>
</gene>
<sequence length="279" mass="29893">MASEWFKLSEPAEYVLLIQMARVLASRFWKAYGALFDAIPNSHPHIRAVILSSALPKIWTAGLDLYDPNLGTQLAPATTDPFRKGAELREFIVAFQHAIAAPERCPVPVIAAVHGLCIGLGIDVISACDIRYTADDAAFSIKVHIGLAADIGSLAYVPKITGNQSLIREFALSARMFNAAEAEKAGLVSRVVSGSGEGVVKAALETAKVIASKSPVAVQSTKHILLHSRDHSVADNLAYTATYNSLALQTQDLAECFRAVKAKQQPTFGDVRKKAGAKL</sequence>
<dbReference type="STRING" id="1884261.A0A5C3Q8D8"/>
<evidence type="ECO:0000256" key="2">
    <source>
        <dbReference type="ARBA" id="ARBA00005254"/>
    </source>
</evidence>
<keyword evidence="3" id="KW-0276">Fatty acid metabolism</keyword>
<evidence type="ECO:0000313" key="7">
    <source>
        <dbReference type="Proteomes" id="UP000305067"/>
    </source>
</evidence>
<dbReference type="PANTHER" id="PTHR43149">
    <property type="entry name" value="ENOYL-COA HYDRATASE"/>
    <property type="match status" value="1"/>
</dbReference>
<dbReference type="SUPFAM" id="SSF52096">
    <property type="entry name" value="ClpP/crotonase"/>
    <property type="match status" value="1"/>
</dbReference>
<dbReference type="InterPro" id="IPR045002">
    <property type="entry name" value="Ech1-like"/>
</dbReference>
<dbReference type="Gene3D" id="1.10.12.10">
    <property type="entry name" value="Lyase 2-enoyl-coa Hydratase, Chain A, domain 2"/>
    <property type="match status" value="1"/>
</dbReference>
<dbReference type="PANTHER" id="PTHR43149:SF1">
    <property type="entry name" value="DELTA(3,5)-DELTA(2,4)-DIENOYL-COA ISOMERASE, MITOCHONDRIAL"/>
    <property type="match status" value="1"/>
</dbReference>
<protein>
    <submittedName>
        <fullName evidence="6">Enoyl-CoA hydratase/isomerase</fullName>
    </submittedName>
</protein>
<dbReference type="Pfam" id="PF00378">
    <property type="entry name" value="ECH_1"/>
    <property type="match status" value="1"/>
</dbReference>
<dbReference type="FunFam" id="1.10.12.10:FF:000004">
    <property type="entry name" value="Delta3,5-delta2,4-dienoyl-CoA isomerase"/>
    <property type="match status" value="1"/>
</dbReference>
<dbReference type="Proteomes" id="UP000305067">
    <property type="component" value="Unassembled WGS sequence"/>
</dbReference>
<comment type="similarity">
    <text evidence="2">Belongs to the enoyl-CoA hydratase/isomerase family.</text>
</comment>
<evidence type="ECO:0000256" key="1">
    <source>
        <dbReference type="ARBA" id="ARBA00005005"/>
    </source>
</evidence>
<dbReference type="Gene3D" id="3.90.226.10">
    <property type="entry name" value="2-enoyl-CoA Hydratase, Chain A, domain 1"/>
    <property type="match status" value="1"/>
</dbReference>
<evidence type="ECO:0000313" key="6">
    <source>
        <dbReference type="EMBL" id="TFK98252.1"/>
    </source>
</evidence>
<proteinExistence type="inferred from homology"/>